<dbReference type="OrthoDB" id="1747617at2759"/>
<dbReference type="SUPFAM" id="SSF54277">
    <property type="entry name" value="CAD &amp; PB1 domains"/>
    <property type="match status" value="1"/>
</dbReference>
<reference evidence="7 9" key="1">
    <citation type="journal article" date="2017" name="Nature">
        <title>The sunflower genome provides insights into oil metabolism, flowering and Asterid evolution.</title>
        <authorList>
            <person name="Badouin H."/>
            <person name="Gouzy J."/>
            <person name="Grassa C.J."/>
            <person name="Murat F."/>
            <person name="Staton S.E."/>
            <person name="Cottret L."/>
            <person name="Lelandais-Briere C."/>
            <person name="Owens G.L."/>
            <person name="Carrere S."/>
            <person name="Mayjonade B."/>
            <person name="Legrand L."/>
            <person name="Gill N."/>
            <person name="Kane N.C."/>
            <person name="Bowers J.E."/>
            <person name="Hubner S."/>
            <person name="Bellec A."/>
            <person name="Berard A."/>
            <person name="Berges H."/>
            <person name="Blanchet N."/>
            <person name="Boniface M.C."/>
            <person name="Brunel D."/>
            <person name="Catrice O."/>
            <person name="Chaidir N."/>
            <person name="Claudel C."/>
            <person name="Donnadieu C."/>
            <person name="Faraut T."/>
            <person name="Fievet G."/>
            <person name="Helmstetter N."/>
            <person name="King M."/>
            <person name="Knapp S.J."/>
            <person name="Lai Z."/>
            <person name="Le Paslier M.C."/>
            <person name="Lippi Y."/>
            <person name="Lorenzon L."/>
            <person name="Mandel J.R."/>
            <person name="Marage G."/>
            <person name="Marchand G."/>
            <person name="Marquand E."/>
            <person name="Bret-Mestries E."/>
            <person name="Morien E."/>
            <person name="Nambeesan S."/>
            <person name="Nguyen T."/>
            <person name="Pegot-Espagnet P."/>
            <person name="Pouilly N."/>
            <person name="Raftis F."/>
            <person name="Sallet E."/>
            <person name="Schiex T."/>
            <person name="Thomas J."/>
            <person name="Vandecasteele C."/>
            <person name="Vares D."/>
            <person name="Vear F."/>
            <person name="Vautrin S."/>
            <person name="Crespi M."/>
            <person name="Mangin B."/>
            <person name="Burke J.M."/>
            <person name="Salse J."/>
            <person name="Munos S."/>
            <person name="Vincourt P."/>
            <person name="Rieseberg L.H."/>
            <person name="Langlade N.B."/>
        </authorList>
    </citation>
    <scope>NUCLEOTIDE SEQUENCE [LARGE SCALE GENOMIC DNA]</scope>
    <source>
        <strain evidence="9">cv. SF193</strain>
        <tissue evidence="7">Leaves</tissue>
    </source>
</reference>
<evidence type="ECO:0000313" key="7">
    <source>
        <dbReference type="EMBL" id="KAF5818823.1"/>
    </source>
</evidence>
<dbReference type="EMBL" id="CM007894">
    <property type="protein sequence ID" value="OTG24172.1"/>
    <property type="molecule type" value="Genomic_DNA"/>
</dbReference>
<dbReference type="Pfam" id="PF00564">
    <property type="entry name" value="PB1"/>
    <property type="match status" value="1"/>
</dbReference>
<dbReference type="GO" id="GO:0003700">
    <property type="term" value="F:DNA-binding transcription factor activity"/>
    <property type="evidence" value="ECO:0007669"/>
    <property type="project" value="InterPro"/>
</dbReference>
<evidence type="ECO:0000256" key="3">
    <source>
        <dbReference type="ARBA" id="ARBA00023163"/>
    </source>
</evidence>
<evidence type="ECO:0000256" key="1">
    <source>
        <dbReference type="ARBA" id="ARBA00023015"/>
    </source>
</evidence>
<dbReference type="InterPro" id="IPR055081">
    <property type="entry name" value="NLP1-9_GAF"/>
</dbReference>
<dbReference type="EMBL" id="MNCJ02000317">
    <property type="protein sequence ID" value="KAF5818823.1"/>
    <property type="molecule type" value="Genomic_DNA"/>
</dbReference>
<organism evidence="8 9">
    <name type="scientific">Helianthus annuus</name>
    <name type="common">Common sunflower</name>
    <dbReference type="NCBI Taxonomy" id="4232"/>
    <lineage>
        <taxon>Eukaryota</taxon>
        <taxon>Viridiplantae</taxon>
        <taxon>Streptophyta</taxon>
        <taxon>Embryophyta</taxon>
        <taxon>Tracheophyta</taxon>
        <taxon>Spermatophyta</taxon>
        <taxon>Magnoliopsida</taxon>
        <taxon>eudicotyledons</taxon>
        <taxon>Gunneridae</taxon>
        <taxon>Pentapetalae</taxon>
        <taxon>asterids</taxon>
        <taxon>campanulids</taxon>
        <taxon>Asterales</taxon>
        <taxon>Asteraceae</taxon>
        <taxon>Asteroideae</taxon>
        <taxon>Heliantheae alliance</taxon>
        <taxon>Heliantheae</taxon>
        <taxon>Helianthus</taxon>
    </lineage>
</organism>
<dbReference type="Pfam" id="PF02042">
    <property type="entry name" value="RWP-RK"/>
    <property type="match status" value="1"/>
</dbReference>
<dbReference type="Pfam" id="PF22922">
    <property type="entry name" value="GAF_NLP"/>
    <property type="match status" value="1"/>
</dbReference>
<dbReference type="SMART" id="SM00666">
    <property type="entry name" value="PB1"/>
    <property type="match status" value="1"/>
</dbReference>
<dbReference type="InterPro" id="IPR053793">
    <property type="entry name" value="PB1-like"/>
</dbReference>
<keyword evidence="1" id="KW-0805">Transcription regulation</keyword>
<evidence type="ECO:0000259" key="6">
    <source>
        <dbReference type="PROSITE" id="PS51745"/>
    </source>
</evidence>
<evidence type="ECO:0000256" key="2">
    <source>
        <dbReference type="ARBA" id="ARBA00023125"/>
    </source>
</evidence>
<sequence>MNLDISEFLQIFSPISLHHHHSEPQYGHPRVFWSESEGCENNSSSADLATTPMIHEMIKSALSNTKHYWCFFLGQFWAPVTIDSRRLLSTSDQPFAVRPLSNNLAMYRLRSEKYKYNIDANKLHIEPDHMILSGGPATAFFNCRTSIDKPQEFLLDQLNDEFISVMVPVCLPFQSNCIGVLQFTLSLDFSPDRLAHFLFYMVEAIKKAGLDVFYVQQLIPYQTINCLQVTKDEIEEALKVVCESHNLALAQVWIPYEHTKGLSAIKLTGHLYNEYYDFERYFRFGDVTPRAIGEELPLVTLKDYESRYISLLQSDMYMNWGSGFCPSSAFAICLRSNDTGDFNYAFEFLWTKHASYIIFLEAILLTLKRCLPRFKFASGAEIGDELDVHNKDDRTEFKIFQRKRSVVVDDIAHSEVICKTTPKVLPREVIEKQFGKTMKEAAENLSVSLSTLKRKSKEHGISVWPGPKPTKRNRNDSSVIQINTNEEEHGAIEGISTLNLNKDVLTLKAEYSTKIIKLHLPISQATFVAIEKEIGMRLKLSVGTFELEYIDEDQDWISLTTDEDMNDCIQSSRKRMRVLPSPQPISGPSGSLGTFSV</sequence>
<evidence type="ECO:0000256" key="5">
    <source>
        <dbReference type="SAM" id="MobiDB-lite"/>
    </source>
</evidence>
<reference evidence="8" key="2">
    <citation type="submission" date="2017-02" db="EMBL/GenBank/DDBJ databases">
        <title>Sunflower complete genome.</title>
        <authorList>
            <person name="Langlade N."/>
            <person name="Munos S."/>
        </authorList>
    </citation>
    <scope>NUCLEOTIDE SEQUENCE [LARGE SCALE GENOMIC DNA]</scope>
    <source>
        <tissue evidence="8">Leaves</tissue>
    </source>
</reference>
<dbReference type="InterPro" id="IPR000270">
    <property type="entry name" value="PB1_dom"/>
</dbReference>
<proteinExistence type="predicted"/>
<reference evidence="7" key="3">
    <citation type="submission" date="2020-06" db="EMBL/GenBank/DDBJ databases">
        <title>Helianthus annuus Genome sequencing and assembly Release 2.</title>
        <authorList>
            <person name="Gouzy J."/>
            <person name="Langlade N."/>
            <person name="Munos S."/>
        </authorList>
    </citation>
    <scope>NUCLEOTIDE SEQUENCE</scope>
    <source>
        <tissue evidence="7">Leaves</tissue>
    </source>
</reference>
<feature type="region of interest" description="Disordered" evidence="5">
    <location>
        <begin position="576"/>
        <end position="597"/>
    </location>
</feature>
<accession>A0A251UN42</accession>
<dbReference type="GO" id="GO:0003677">
    <property type="term" value="F:DNA binding"/>
    <property type="evidence" value="ECO:0007669"/>
    <property type="project" value="UniProtKB-KW"/>
</dbReference>
<dbReference type="Gene3D" id="3.10.20.90">
    <property type="entry name" value="Phosphatidylinositol 3-kinase Catalytic Subunit, Chain A, domain 1"/>
    <property type="match status" value="1"/>
</dbReference>
<evidence type="ECO:0000256" key="4">
    <source>
        <dbReference type="ARBA" id="ARBA00023242"/>
    </source>
</evidence>
<dbReference type="PROSITE" id="PS51745">
    <property type="entry name" value="PB1"/>
    <property type="match status" value="1"/>
</dbReference>
<feature type="domain" description="PB1" evidence="6">
    <location>
        <begin position="504"/>
        <end position="581"/>
    </location>
</feature>
<dbReference type="PANTHER" id="PTHR32002:SF49">
    <property type="entry name" value="BILE ACID:SODIUM SYMPORTER_ARSENICAL RESISTANCE PROTEIN ACR3-RELATED"/>
    <property type="match status" value="1"/>
</dbReference>
<protein>
    <submittedName>
        <fullName evidence="8">Putative PB1 domain, RWP-RK domain protein</fullName>
    </submittedName>
    <submittedName>
        <fullName evidence="7">Transcription factor Nin-like family</fullName>
    </submittedName>
</protein>
<evidence type="ECO:0000313" key="8">
    <source>
        <dbReference type="EMBL" id="OTG24172.1"/>
    </source>
</evidence>
<keyword evidence="3" id="KW-0804">Transcription</keyword>
<keyword evidence="4" id="KW-0539">Nucleus</keyword>
<name>A0A251UN42_HELAN</name>
<dbReference type="InParanoid" id="A0A251UN42"/>
<dbReference type="AlphaFoldDB" id="A0A251UN42"/>
<dbReference type="PANTHER" id="PTHR32002">
    <property type="entry name" value="PROTEIN NLP8"/>
    <property type="match status" value="1"/>
</dbReference>
<dbReference type="InterPro" id="IPR003035">
    <property type="entry name" value="RWP-RK_dom"/>
</dbReference>
<keyword evidence="2" id="KW-0238">DNA-binding</keyword>
<dbReference type="Proteomes" id="UP000215914">
    <property type="component" value="Chromosome 5"/>
</dbReference>
<dbReference type="InterPro" id="IPR045012">
    <property type="entry name" value="NLP"/>
</dbReference>
<keyword evidence="9" id="KW-1185">Reference proteome</keyword>
<dbReference type="Gramene" id="mRNA:HanXRQr2_Chr02g0070481">
    <property type="protein sequence ID" value="mRNA:HanXRQr2_Chr02g0070481"/>
    <property type="gene ID" value="HanXRQr2_Chr02g0070481"/>
</dbReference>
<evidence type="ECO:0000313" key="9">
    <source>
        <dbReference type="Proteomes" id="UP000215914"/>
    </source>
</evidence>
<gene>
    <name evidence="8" type="ORF">HannXRQ_Chr05g0133721</name>
    <name evidence="7" type="ORF">HanXRQr2_Chr02g0070481</name>
</gene>
<feature type="compositionally biased region" description="Low complexity" evidence="5">
    <location>
        <begin position="584"/>
        <end position="597"/>
    </location>
</feature>